<accession>A0ABD1F6Y2</accession>
<name>A0ABD1F6Y2_HYPHA</name>
<evidence type="ECO:0000313" key="2">
    <source>
        <dbReference type="Proteomes" id="UP001566132"/>
    </source>
</evidence>
<comment type="caution">
    <text evidence="1">The sequence shown here is derived from an EMBL/GenBank/DDBJ whole genome shotgun (WGS) entry which is preliminary data.</text>
</comment>
<evidence type="ECO:0000313" key="1">
    <source>
        <dbReference type="EMBL" id="KAL1509690.1"/>
    </source>
</evidence>
<keyword evidence="2" id="KW-1185">Reference proteome</keyword>
<protein>
    <submittedName>
        <fullName evidence="1">Uncharacterized protein</fullName>
    </submittedName>
</protein>
<reference evidence="1 2" key="1">
    <citation type="submission" date="2024-05" db="EMBL/GenBank/DDBJ databases">
        <title>Genetic variation in Jamaican populations of the coffee berry borer (Hypothenemus hampei).</title>
        <authorList>
            <person name="Errbii M."/>
            <person name="Myrie A."/>
        </authorList>
    </citation>
    <scope>NUCLEOTIDE SEQUENCE [LARGE SCALE GENOMIC DNA]</scope>
    <source>
        <strain evidence="1">JA-Hopewell-2020-01-JO</strain>
        <tissue evidence="1">Whole body</tissue>
    </source>
</reference>
<sequence length="70" mass="7770">MGLGLKCIIQTATLQVVRSCQVICISLIEVMADSPYRVGVMDEKREGISVSSFHTQGRSSMTPYMPILRH</sequence>
<organism evidence="1 2">
    <name type="scientific">Hypothenemus hampei</name>
    <name type="common">Coffee berry borer</name>
    <dbReference type="NCBI Taxonomy" id="57062"/>
    <lineage>
        <taxon>Eukaryota</taxon>
        <taxon>Metazoa</taxon>
        <taxon>Ecdysozoa</taxon>
        <taxon>Arthropoda</taxon>
        <taxon>Hexapoda</taxon>
        <taxon>Insecta</taxon>
        <taxon>Pterygota</taxon>
        <taxon>Neoptera</taxon>
        <taxon>Endopterygota</taxon>
        <taxon>Coleoptera</taxon>
        <taxon>Polyphaga</taxon>
        <taxon>Cucujiformia</taxon>
        <taxon>Curculionidae</taxon>
        <taxon>Scolytinae</taxon>
        <taxon>Hypothenemus</taxon>
    </lineage>
</organism>
<dbReference type="EMBL" id="JBDJPC010000003">
    <property type="protein sequence ID" value="KAL1509690.1"/>
    <property type="molecule type" value="Genomic_DNA"/>
</dbReference>
<dbReference type="AlphaFoldDB" id="A0ABD1F6Y2"/>
<dbReference type="Proteomes" id="UP001566132">
    <property type="component" value="Unassembled WGS sequence"/>
</dbReference>
<gene>
    <name evidence="1" type="ORF">ABEB36_004392</name>
</gene>
<proteinExistence type="predicted"/>